<evidence type="ECO:0000313" key="3">
    <source>
        <dbReference type="Proteomes" id="UP000277671"/>
    </source>
</evidence>
<dbReference type="InterPro" id="IPR036866">
    <property type="entry name" value="RibonucZ/Hydroxyglut_hydro"/>
</dbReference>
<evidence type="ECO:0000259" key="1">
    <source>
        <dbReference type="SMART" id="SM00849"/>
    </source>
</evidence>
<dbReference type="PANTHER" id="PTHR42951:SF14">
    <property type="entry name" value="METALLO-BETA-LACTAMASE SUPERFAMILY PROTEIN"/>
    <property type="match status" value="1"/>
</dbReference>
<dbReference type="SMART" id="SM00849">
    <property type="entry name" value="Lactamase_B"/>
    <property type="match status" value="1"/>
</dbReference>
<organism evidence="2 3">
    <name type="scientific">Micromonospora pisi</name>
    <dbReference type="NCBI Taxonomy" id="589240"/>
    <lineage>
        <taxon>Bacteria</taxon>
        <taxon>Bacillati</taxon>
        <taxon>Actinomycetota</taxon>
        <taxon>Actinomycetes</taxon>
        <taxon>Micromonosporales</taxon>
        <taxon>Micromonosporaceae</taxon>
        <taxon>Micromonospora</taxon>
    </lineage>
</organism>
<dbReference type="AlphaFoldDB" id="A0A495JL28"/>
<dbReference type="InterPro" id="IPR001279">
    <property type="entry name" value="Metallo-B-lactamas"/>
</dbReference>
<evidence type="ECO:0000313" key="2">
    <source>
        <dbReference type="EMBL" id="RKR88739.1"/>
    </source>
</evidence>
<dbReference type="InterPro" id="IPR050855">
    <property type="entry name" value="NDM-1-like"/>
</dbReference>
<dbReference type="Gene3D" id="3.60.15.10">
    <property type="entry name" value="Ribonuclease Z/Hydroxyacylglutathione hydrolase-like"/>
    <property type="match status" value="1"/>
</dbReference>
<dbReference type="PANTHER" id="PTHR42951">
    <property type="entry name" value="METALLO-BETA-LACTAMASE DOMAIN-CONTAINING"/>
    <property type="match status" value="1"/>
</dbReference>
<keyword evidence="3" id="KW-1185">Reference proteome</keyword>
<dbReference type="SUPFAM" id="SSF56281">
    <property type="entry name" value="Metallo-hydrolase/oxidoreductase"/>
    <property type="match status" value="1"/>
</dbReference>
<reference evidence="2 3" key="1">
    <citation type="submission" date="2018-10" db="EMBL/GenBank/DDBJ databases">
        <title>Sequencing the genomes of 1000 actinobacteria strains.</title>
        <authorList>
            <person name="Klenk H.-P."/>
        </authorList>
    </citation>
    <scope>NUCLEOTIDE SEQUENCE [LARGE SCALE GENOMIC DNA]</scope>
    <source>
        <strain evidence="2 3">DSM 45175</strain>
    </source>
</reference>
<proteinExistence type="predicted"/>
<feature type="domain" description="Metallo-beta-lactamase" evidence="1">
    <location>
        <begin position="32"/>
        <end position="218"/>
    </location>
</feature>
<protein>
    <submittedName>
        <fullName evidence="2">Glyoxylase-like metal-dependent hydrolase (Beta-lactamase superfamily II)</fullName>
    </submittedName>
</protein>
<dbReference type="Proteomes" id="UP000277671">
    <property type="component" value="Unassembled WGS sequence"/>
</dbReference>
<dbReference type="OrthoDB" id="2273115at2"/>
<dbReference type="EMBL" id="RBKT01000001">
    <property type="protein sequence ID" value="RKR88739.1"/>
    <property type="molecule type" value="Genomic_DNA"/>
</dbReference>
<gene>
    <name evidence="2" type="ORF">BDK92_3069</name>
</gene>
<comment type="caution">
    <text evidence="2">The sequence shown here is derived from an EMBL/GenBank/DDBJ whole genome shotgun (WGS) entry which is preliminary data.</text>
</comment>
<dbReference type="RefSeq" id="WP_121157322.1">
    <property type="nucleotide sequence ID" value="NZ_RBKT01000001.1"/>
</dbReference>
<dbReference type="Pfam" id="PF00753">
    <property type="entry name" value="Lactamase_B"/>
    <property type="match status" value="1"/>
</dbReference>
<dbReference type="CDD" id="cd07739">
    <property type="entry name" value="metallo-hydrolase-like_MBL-fold"/>
    <property type="match status" value="1"/>
</dbReference>
<keyword evidence="2" id="KW-0378">Hydrolase</keyword>
<sequence>MASLEYSTFIAPPKPVVSDSPPPGETERRWSPTTATLIYGDRDAVLVDALMTAEEGRHLADWVAATGRNLTTIYITHGHGDHFFGASVLLDRFPEARLVATVRVVERLRQLCGQEQADYWRSRFPGQLPERLVMAEPMSDHALVLEGERLVAVELGHSDTDDTTALYVPTIGLVVAGDAVYNDVHLHLGESGGGRDRAWLDALDTVESLHPVNVVAGHKRDGADDGPQIIEETRAYIRDFETEVARTSNALDLYEAMLARHPHRVNKGILWDSARAVKD</sequence>
<name>A0A495JL28_9ACTN</name>
<dbReference type="GO" id="GO:0016787">
    <property type="term" value="F:hydrolase activity"/>
    <property type="evidence" value="ECO:0007669"/>
    <property type="project" value="UniProtKB-KW"/>
</dbReference>
<accession>A0A495JL28</accession>